<keyword evidence="1" id="KW-0812">Transmembrane</keyword>
<organism evidence="2 3">
    <name type="scientific">Candidatus Collierbacteria bacterium RIFCSPHIGHO2_01_FULL_50_25</name>
    <dbReference type="NCBI Taxonomy" id="1817722"/>
    <lineage>
        <taxon>Bacteria</taxon>
        <taxon>Candidatus Collieribacteriota</taxon>
    </lineage>
</organism>
<dbReference type="AlphaFoldDB" id="A0A1F5EYD5"/>
<dbReference type="InterPro" id="IPR014717">
    <property type="entry name" value="Transl_elong_EF1B/ribsomal_bS6"/>
</dbReference>
<evidence type="ECO:0000256" key="1">
    <source>
        <dbReference type="SAM" id="Phobius"/>
    </source>
</evidence>
<reference evidence="2 3" key="1">
    <citation type="journal article" date="2016" name="Nat. Commun.">
        <title>Thousands of microbial genomes shed light on interconnected biogeochemical processes in an aquifer system.</title>
        <authorList>
            <person name="Anantharaman K."/>
            <person name="Brown C.T."/>
            <person name="Hug L.A."/>
            <person name="Sharon I."/>
            <person name="Castelle C.J."/>
            <person name="Probst A.J."/>
            <person name="Thomas B.C."/>
            <person name="Singh A."/>
            <person name="Wilkins M.J."/>
            <person name="Karaoz U."/>
            <person name="Brodie E.L."/>
            <person name="Williams K.H."/>
            <person name="Hubbard S.S."/>
            <person name="Banfield J.F."/>
        </authorList>
    </citation>
    <scope>NUCLEOTIDE SEQUENCE [LARGE SCALE GENOMIC DNA]</scope>
</reference>
<evidence type="ECO:0000313" key="3">
    <source>
        <dbReference type="Proteomes" id="UP000177979"/>
    </source>
</evidence>
<protein>
    <submittedName>
        <fullName evidence="2">Uncharacterized protein</fullName>
    </submittedName>
</protein>
<keyword evidence="1" id="KW-0472">Membrane</keyword>
<dbReference type="Gene3D" id="3.30.70.60">
    <property type="match status" value="1"/>
</dbReference>
<feature type="transmembrane region" description="Helical" evidence="1">
    <location>
        <begin position="6"/>
        <end position="27"/>
    </location>
</feature>
<accession>A0A1F5EYD5</accession>
<dbReference type="EMBL" id="MFAG01000005">
    <property type="protein sequence ID" value="OGD72387.1"/>
    <property type="molecule type" value="Genomic_DNA"/>
</dbReference>
<comment type="caution">
    <text evidence="2">The sequence shown here is derived from an EMBL/GenBank/DDBJ whole genome shotgun (WGS) entry which is preliminary data.</text>
</comment>
<keyword evidence="1" id="KW-1133">Transmembrane helix</keyword>
<sequence length="176" mass="19312">MKQTDQPVVHIIILGFFLAGALLLFYLTQRQLMLFSKTQARVDNLRNNQIKLDNLDSNLPTYSVLGNSWLRTLPANEKDVAAFATAVEGLAKAQNLTIALGFDDFPGPVDVLGHYIAGLGSEITLEGNYAGVTSFLAGLSNLPYFFKIDKMTVMKPETKVGVRAVFIGALMMNQKL</sequence>
<proteinExistence type="predicted"/>
<dbReference type="Proteomes" id="UP000177979">
    <property type="component" value="Unassembled WGS sequence"/>
</dbReference>
<gene>
    <name evidence="2" type="ORF">A2703_01595</name>
</gene>
<name>A0A1F5EYD5_9BACT</name>
<evidence type="ECO:0000313" key="2">
    <source>
        <dbReference type="EMBL" id="OGD72387.1"/>
    </source>
</evidence>
<dbReference type="STRING" id="1817722.A2703_01595"/>